<name>A0A1H4RZL0_9BRAD</name>
<dbReference type="EMBL" id="FNTH01000001">
    <property type="protein sequence ID" value="SEC37302.1"/>
    <property type="molecule type" value="Genomic_DNA"/>
</dbReference>
<evidence type="ECO:0000313" key="1">
    <source>
        <dbReference type="EMBL" id="SEC37302.1"/>
    </source>
</evidence>
<dbReference type="AlphaFoldDB" id="A0A1H4RZL0"/>
<sequence>MVSIALDRRGVQFFRVIGTSVTSQSFRSLQVPLGRSSQTRHAMPGYFSALHPNRSYPAIHRRVSGGLYTYQKQKMKMILNDKDDCVESIAGSPERTAAWRRTLVVKFPDDPRNLRAADTLETLAVAAADLTDEQWHELQPHFGGWASETWRNALSQSARVIGFQHRSVNFNYFLKILLQNLTPESVAA</sequence>
<protein>
    <submittedName>
        <fullName evidence="1">Uncharacterized protein</fullName>
    </submittedName>
</protein>
<gene>
    <name evidence="1" type="ORF">SAMN05444164_1680</name>
</gene>
<dbReference type="Proteomes" id="UP000198992">
    <property type="component" value="Unassembled WGS sequence"/>
</dbReference>
<reference evidence="1 2" key="1">
    <citation type="submission" date="2016-10" db="EMBL/GenBank/DDBJ databases">
        <authorList>
            <person name="de Groot N.N."/>
        </authorList>
    </citation>
    <scope>NUCLEOTIDE SEQUENCE [LARGE SCALE GENOMIC DNA]</scope>
    <source>
        <strain evidence="1 2">MT12</strain>
    </source>
</reference>
<evidence type="ECO:0000313" key="2">
    <source>
        <dbReference type="Proteomes" id="UP000198992"/>
    </source>
</evidence>
<accession>A0A1H4RZL0</accession>
<proteinExistence type="predicted"/>
<organism evidence="1 2">
    <name type="scientific">Bradyrhizobium erythrophlei</name>
    <dbReference type="NCBI Taxonomy" id="1437360"/>
    <lineage>
        <taxon>Bacteria</taxon>
        <taxon>Pseudomonadati</taxon>
        <taxon>Pseudomonadota</taxon>
        <taxon>Alphaproteobacteria</taxon>
        <taxon>Hyphomicrobiales</taxon>
        <taxon>Nitrobacteraceae</taxon>
        <taxon>Bradyrhizobium</taxon>
    </lineage>
</organism>